<reference evidence="1" key="2">
    <citation type="submission" date="2022-01" db="EMBL/GenBank/DDBJ databases">
        <authorList>
            <person name="Yamashiro T."/>
            <person name="Shiraishi A."/>
            <person name="Satake H."/>
            <person name="Nakayama K."/>
        </authorList>
    </citation>
    <scope>NUCLEOTIDE SEQUENCE</scope>
</reference>
<evidence type="ECO:0000313" key="1">
    <source>
        <dbReference type="EMBL" id="GJS89647.1"/>
    </source>
</evidence>
<comment type="caution">
    <text evidence="1">The sequence shown here is derived from an EMBL/GenBank/DDBJ whole genome shotgun (WGS) entry which is preliminary data.</text>
</comment>
<name>A0ABQ4ZKD7_9ASTR</name>
<dbReference type="EMBL" id="BQNB010011365">
    <property type="protein sequence ID" value="GJS89647.1"/>
    <property type="molecule type" value="Genomic_DNA"/>
</dbReference>
<protein>
    <submittedName>
        <fullName evidence="1">Uncharacterized protein</fullName>
    </submittedName>
</protein>
<proteinExistence type="predicted"/>
<keyword evidence="2" id="KW-1185">Reference proteome</keyword>
<dbReference type="Proteomes" id="UP001151760">
    <property type="component" value="Unassembled WGS sequence"/>
</dbReference>
<evidence type="ECO:0000313" key="2">
    <source>
        <dbReference type="Proteomes" id="UP001151760"/>
    </source>
</evidence>
<reference evidence="1" key="1">
    <citation type="journal article" date="2022" name="Int. J. Mol. Sci.">
        <title>Draft Genome of Tanacetum Coccineum: Genomic Comparison of Closely Related Tanacetum-Family Plants.</title>
        <authorList>
            <person name="Yamashiro T."/>
            <person name="Shiraishi A."/>
            <person name="Nakayama K."/>
            <person name="Satake H."/>
        </authorList>
    </citation>
    <scope>NUCLEOTIDE SEQUENCE</scope>
</reference>
<organism evidence="1 2">
    <name type="scientific">Tanacetum coccineum</name>
    <dbReference type="NCBI Taxonomy" id="301880"/>
    <lineage>
        <taxon>Eukaryota</taxon>
        <taxon>Viridiplantae</taxon>
        <taxon>Streptophyta</taxon>
        <taxon>Embryophyta</taxon>
        <taxon>Tracheophyta</taxon>
        <taxon>Spermatophyta</taxon>
        <taxon>Magnoliopsida</taxon>
        <taxon>eudicotyledons</taxon>
        <taxon>Gunneridae</taxon>
        <taxon>Pentapetalae</taxon>
        <taxon>asterids</taxon>
        <taxon>campanulids</taxon>
        <taxon>Asterales</taxon>
        <taxon>Asteraceae</taxon>
        <taxon>Asteroideae</taxon>
        <taxon>Anthemideae</taxon>
        <taxon>Anthemidinae</taxon>
        <taxon>Tanacetum</taxon>
    </lineage>
</organism>
<gene>
    <name evidence="1" type="ORF">Tco_0772283</name>
</gene>
<sequence length="117" mass="13377">MLNDDIKQSVAYKGRGKGLIKRGGMVINAGSKQMKAPIKKKNINITLDDNITDDDEATRLAILFNEEEERKRREELMAKERNTTLMIEKDVDADVDDTYKAQRQKKLKRIENITPAA</sequence>
<accession>A0ABQ4ZKD7</accession>